<evidence type="ECO:0000313" key="1">
    <source>
        <dbReference type="EMBL" id="CAB4191281.1"/>
    </source>
</evidence>
<dbReference type="EMBL" id="LR797165">
    <property type="protein sequence ID" value="CAB4191281.1"/>
    <property type="molecule type" value="Genomic_DNA"/>
</dbReference>
<protein>
    <submittedName>
        <fullName evidence="1">Uncharacterized protein</fullName>
    </submittedName>
</protein>
<accession>A0A6J5RCV3</accession>
<name>A0A6J5RCV3_9CAUD</name>
<sequence length="149" mass="16487">MAQKVTDAYISGLNEVLRSFKALPKDAVKELREASVDIADRYMAPSWREAAMGAGPWGQKIADSVKVRRDRLPSVQIGGNKKVFSGGASATMVRYPSDQGRGTARPGRVMPPAFEKTDWIKQAKRGYATEAVQEWAKAVDRIVMKWSVM</sequence>
<proteinExistence type="predicted"/>
<gene>
    <name evidence="1" type="ORF">UFOVP1213_17</name>
</gene>
<organism evidence="1">
    <name type="scientific">uncultured Caudovirales phage</name>
    <dbReference type="NCBI Taxonomy" id="2100421"/>
    <lineage>
        <taxon>Viruses</taxon>
        <taxon>Duplodnaviria</taxon>
        <taxon>Heunggongvirae</taxon>
        <taxon>Uroviricota</taxon>
        <taxon>Caudoviricetes</taxon>
        <taxon>Peduoviridae</taxon>
        <taxon>Maltschvirus</taxon>
        <taxon>Maltschvirus maltsch</taxon>
    </lineage>
</organism>
<reference evidence="1" key="1">
    <citation type="submission" date="2020-05" db="EMBL/GenBank/DDBJ databases">
        <authorList>
            <person name="Chiriac C."/>
            <person name="Salcher M."/>
            <person name="Ghai R."/>
            <person name="Kavagutti S V."/>
        </authorList>
    </citation>
    <scope>NUCLEOTIDE SEQUENCE</scope>
</reference>